<dbReference type="InterPro" id="IPR002068">
    <property type="entry name" value="A-crystallin/Hsp20_dom"/>
</dbReference>
<accession>A0ABT5KGW1</accession>
<dbReference type="SUPFAM" id="SSF49764">
    <property type="entry name" value="HSP20-like chaperones"/>
    <property type="match status" value="1"/>
</dbReference>
<dbReference type="PROSITE" id="PS01031">
    <property type="entry name" value="SHSP"/>
    <property type="match status" value="1"/>
</dbReference>
<dbReference type="Gene3D" id="2.60.40.790">
    <property type="match status" value="1"/>
</dbReference>
<organism evidence="4 5">
    <name type="scientific">Roseateles albus</name>
    <dbReference type="NCBI Taxonomy" id="2987525"/>
    <lineage>
        <taxon>Bacteria</taxon>
        <taxon>Pseudomonadati</taxon>
        <taxon>Pseudomonadota</taxon>
        <taxon>Betaproteobacteria</taxon>
        <taxon>Burkholderiales</taxon>
        <taxon>Sphaerotilaceae</taxon>
        <taxon>Roseateles</taxon>
    </lineage>
</organism>
<evidence type="ECO:0000256" key="2">
    <source>
        <dbReference type="RuleBase" id="RU003616"/>
    </source>
</evidence>
<dbReference type="InterPro" id="IPR031107">
    <property type="entry name" value="Small_HSP"/>
</dbReference>
<evidence type="ECO:0000256" key="1">
    <source>
        <dbReference type="PROSITE-ProRule" id="PRU00285"/>
    </source>
</evidence>
<evidence type="ECO:0000313" key="5">
    <source>
        <dbReference type="Proteomes" id="UP001221189"/>
    </source>
</evidence>
<gene>
    <name evidence="4" type="ORF">PRZ03_16415</name>
</gene>
<dbReference type="PANTHER" id="PTHR11527">
    <property type="entry name" value="HEAT-SHOCK PROTEIN 20 FAMILY MEMBER"/>
    <property type="match status" value="1"/>
</dbReference>
<dbReference type="EMBL" id="JAQQXT010000010">
    <property type="protein sequence ID" value="MDC8773173.1"/>
    <property type="molecule type" value="Genomic_DNA"/>
</dbReference>
<dbReference type="Pfam" id="PF00011">
    <property type="entry name" value="HSP20"/>
    <property type="match status" value="1"/>
</dbReference>
<dbReference type="Proteomes" id="UP001221189">
    <property type="component" value="Unassembled WGS sequence"/>
</dbReference>
<dbReference type="InterPro" id="IPR008978">
    <property type="entry name" value="HSP20-like_chaperone"/>
</dbReference>
<comment type="caution">
    <text evidence="4">The sequence shown here is derived from an EMBL/GenBank/DDBJ whole genome shotgun (WGS) entry which is preliminary data.</text>
</comment>
<reference evidence="4 5" key="1">
    <citation type="submission" date="2022-10" db="EMBL/GenBank/DDBJ databases">
        <title>Paucibacter sp. hw1 Genome sequencing.</title>
        <authorList>
            <person name="Park S."/>
        </authorList>
    </citation>
    <scope>NUCLEOTIDE SEQUENCE [LARGE SCALE GENOMIC DNA]</scope>
    <source>
        <strain evidence="5">hw1</strain>
    </source>
</reference>
<evidence type="ECO:0000259" key="3">
    <source>
        <dbReference type="PROSITE" id="PS01031"/>
    </source>
</evidence>
<sequence>MFVIPVSRHSAEFTRQIERLLAKPERDAVALRTPPLDVSETDQAFILQLDLPGIAKEAVKITIEGRRISIDAVQATAAAPQDASAPAERPLHRERSLTRFSRSVVLPTEVSQSDSKATLESGVLTLTLVKRQPVGASHLTVN</sequence>
<dbReference type="CDD" id="cd06464">
    <property type="entry name" value="ACD_sHsps-like"/>
    <property type="match status" value="1"/>
</dbReference>
<dbReference type="RefSeq" id="WP_273601340.1">
    <property type="nucleotide sequence ID" value="NZ_JAQQXT010000010.1"/>
</dbReference>
<keyword evidence="5" id="KW-1185">Reference proteome</keyword>
<protein>
    <submittedName>
        <fullName evidence="4">Hsp20/alpha crystallin family protein</fullName>
    </submittedName>
</protein>
<name>A0ABT5KGW1_9BURK</name>
<proteinExistence type="inferred from homology"/>
<feature type="domain" description="SHSP" evidence="3">
    <location>
        <begin position="27"/>
        <end position="142"/>
    </location>
</feature>
<comment type="similarity">
    <text evidence="1 2">Belongs to the small heat shock protein (HSP20) family.</text>
</comment>
<evidence type="ECO:0000313" key="4">
    <source>
        <dbReference type="EMBL" id="MDC8773173.1"/>
    </source>
</evidence>